<evidence type="ECO:0000256" key="4">
    <source>
        <dbReference type="ARBA" id="ARBA00022692"/>
    </source>
</evidence>
<dbReference type="Proteomes" id="UP001154240">
    <property type="component" value="Unassembled WGS sequence"/>
</dbReference>
<evidence type="ECO:0000313" key="10">
    <source>
        <dbReference type="Proteomes" id="UP001154240"/>
    </source>
</evidence>
<accession>A0A9X4RKU3</accession>
<evidence type="ECO:0000256" key="7">
    <source>
        <dbReference type="ARBA" id="ARBA00023136"/>
    </source>
</evidence>
<evidence type="ECO:0000256" key="6">
    <source>
        <dbReference type="ARBA" id="ARBA00022989"/>
    </source>
</evidence>
<dbReference type="NCBIfam" id="TIGR03426">
    <property type="entry name" value="shape_MreD"/>
    <property type="match status" value="1"/>
</dbReference>
<comment type="similarity">
    <text evidence="2">Belongs to the MreD family.</text>
</comment>
<evidence type="ECO:0000256" key="8">
    <source>
        <dbReference type="SAM" id="Phobius"/>
    </source>
</evidence>
<dbReference type="InterPro" id="IPR007227">
    <property type="entry name" value="Cell_shape_determining_MreD"/>
</dbReference>
<reference evidence="9" key="1">
    <citation type="journal article" date="2022" name="bioRxiv">
        <title>Thiovibrio frasassiensisgen. nov., sp. nov., an autotrophic, elemental sulfur disproportionating bacterium isolated from sulfidic karst sediment, and proposal of Thiovibrionaceae fam. nov.</title>
        <authorList>
            <person name="Aronson H."/>
            <person name="Thomas C."/>
            <person name="Bhattacharyya M."/>
            <person name="Eckstein S."/>
            <person name="Jensen S."/>
            <person name="Barco R."/>
            <person name="Macalady J."/>
            <person name="Amend J."/>
        </authorList>
    </citation>
    <scope>NUCLEOTIDE SEQUENCE</scope>
    <source>
        <strain evidence="9">RS19-109</strain>
    </source>
</reference>
<keyword evidence="10" id="KW-1185">Reference proteome</keyword>
<evidence type="ECO:0000313" key="9">
    <source>
        <dbReference type="EMBL" id="MDG4474905.1"/>
    </source>
</evidence>
<protein>
    <submittedName>
        <fullName evidence="9">Rod shape-determining protein MreD</fullName>
    </submittedName>
</protein>
<dbReference type="RefSeq" id="WP_307631883.1">
    <property type="nucleotide sequence ID" value="NZ_JAPHEH010000001.1"/>
</dbReference>
<dbReference type="AlphaFoldDB" id="A0A9X4RKU3"/>
<dbReference type="GO" id="GO:0005886">
    <property type="term" value="C:plasma membrane"/>
    <property type="evidence" value="ECO:0007669"/>
    <property type="project" value="UniProtKB-SubCell"/>
</dbReference>
<feature type="transmembrane region" description="Helical" evidence="8">
    <location>
        <begin position="99"/>
        <end position="122"/>
    </location>
</feature>
<feature type="transmembrane region" description="Helical" evidence="8">
    <location>
        <begin position="33"/>
        <end position="60"/>
    </location>
</feature>
<keyword evidence="6 8" id="KW-1133">Transmembrane helix</keyword>
<keyword evidence="7 8" id="KW-0472">Membrane</keyword>
<proteinExistence type="inferred from homology"/>
<dbReference type="GO" id="GO:0008360">
    <property type="term" value="P:regulation of cell shape"/>
    <property type="evidence" value="ECO:0007669"/>
    <property type="project" value="UniProtKB-KW"/>
</dbReference>
<evidence type="ECO:0000256" key="3">
    <source>
        <dbReference type="ARBA" id="ARBA00022475"/>
    </source>
</evidence>
<evidence type="ECO:0000256" key="1">
    <source>
        <dbReference type="ARBA" id="ARBA00004651"/>
    </source>
</evidence>
<keyword evidence="3" id="KW-1003">Cell membrane</keyword>
<organism evidence="9 10">
    <name type="scientific">Thiovibrio frasassiensis</name>
    <dbReference type="NCBI Taxonomy" id="2984131"/>
    <lineage>
        <taxon>Bacteria</taxon>
        <taxon>Pseudomonadati</taxon>
        <taxon>Thermodesulfobacteriota</taxon>
        <taxon>Desulfobulbia</taxon>
        <taxon>Desulfobulbales</taxon>
        <taxon>Thiovibrionaceae</taxon>
        <taxon>Thiovibrio</taxon>
    </lineage>
</organism>
<feature type="transmembrane region" description="Helical" evidence="8">
    <location>
        <begin position="67"/>
        <end position="87"/>
    </location>
</feature>
<sequence>MVLSFLFLSGTILLILQTTLLHALPEWFGRPNLLFLFIVFLGTYLDLYKGAMLALLFGLIMDIFSGVFLGLHPVIYLILFFILQLISRHLAINESIHQIPLVALSYLFTASSIFVFTSILSPESRLYWAWGNEILQVLILSVICIPFFNFFLWLTTAFDSKNANNPFRRSKTGNRYRM</sequence>
<dbReference type="Pfam" id="PF04093">
    <property type="entry name" value="MreD"/>
    <property type="match status" value="1"/>
</dbReference>
<gene>
    <name evidence="9" type="primary">mreD</name>
    <name evidence="9" type="ORF">OLX77_01865</name>
</gene>
<evidence type="ECO:0000256" key="5">
    <source>
        <dbReference type="ARBA" id="ARBA00022960"/>
    </source>
</evidence>
<comment type="subcellular location">
    <subcellularLocation>
        <location evidence="1">Cell membrane</location>
        <topology evidence="1">Multi-pass membrane protein</topology>
    </subcellularLocation>
</comment>
<keyword evidence="4 8" id="KW-0812">Transmembrane</keyword>
<dbReference type="EMBL" id="JAPHEH010000001">
    <property type="protein sequence ID" value="MDG4474905.1"/>
    <property type="molecule type" value="Genomic_DNA"/>
</dbReference>
<feature type="transmembrane region" description="Helical" evidence="8">
    <location>
        <begin position="134"/>
        <end position="154"/>
    </location>
</feature>
<name>A0A9X4RKU3_9BACT</name>
<keyword evidence="5" id="KW-0133">Cell shape</keyword>
<comment type="caution">
    <text evidence="9">The sequence shown here is derived from an EMBL/GenBank/DDBJ whole genome shotgun (WGS) entry which is preliminary data.</text>
</comment>
<reference evidence="9" key="2">
    <citation type="submission" date="2022-10" db="EMBL/GenBank/DDBJ databases">
        <authorList>
            <person name="Aronson H.S."/>
        </authorList>
    </citation>
    <scope>NUCLEOTIDE SEQUENCE</scope>
    <source>
        <strain evidence="9">RS19-109</strain>
    </source>
</reference>
<evidence type="ECO:0000256" key="2">
    <source>
        <dbReference type="ARBA" id="ARBA00007776"/>
    </source>
</evidence>